<feature type="chain" id="PRO_5046575896" description="WxL domain-containing protein" evidence="2">
    <location>
        <begin position="29"/>
        <end position="267"/>
    </location>
</feature>
<keyword evidence="5" id="KW-1185">Reference proteome</keyword>
<feature type="domain" description="WxL" evidence="3">
    <location>
        <begin position="30"/>
        <end position="265"/>
    </location>
</feature>
<evidence type="ECO:0000313" key="4">
    <source>
        <dbReference type="EMBL" id="ALS00014.1"/>
    </source>
</evidence>
<evidence type="ECO:0000256" key="1">
    <source>
        <dbReference type="SAM" id="MobiDB-lite"/>
    </source>
</evidence>
<sequence>MKVRSLCTVSLVAVILGTSLAGGSQAFAAPKELPSTGTVEVIEGGDPGAGKTPDPEKPDEKLPTHPDIEDNKDGGALMIDQVSNLNFGTIKTSSKDVEAFAAPIDLTEATPAGVGTRGAIVGWTDIRANGVYGYTVTAELTQQFTGTAANGSTVLDSSTIDYSNGMAVADSENKNLVPSNTATGFKLAFGGGAQPVVTADKTAKEGKGTYVMEFGQSKDYTPGADAPVGAPGTDGESVKLTVPSATASNMSIDTYTAKVTWKIVAAE</sequence>
<dbReference type="Pfam" id="PF13731">
    <property type="entry name" value="WxL"/>
    <property type="match status" value="1"/>
</dbReference>
<dbReference type="Proteomes" id="UP000065511">
    <property type="component" value="Chromosome"/>
</dbReference>
<feature type="compositionally biased region" description="Basic and acidic residues" evidence="1">
    <location>
        <begin position="53"/>
        <end position="73"/>
    </location>
</feature>
<dbReference type="EMBL" id="CP013614">
    <property type="protein sequence ID" value="ALS00014.1"/>
    <property type="molecule type" value="Genomic_DNA"/>
</dbReference>
<reference evidence="4 5" key="1">
    <citation type="submission" date="2015-12" db="EMBL/GenBank/DDBJ databases">
        <authorList>
            <person name="Lauer A."/>
            <person name="Humrighouse B."/>
            <person name="Loparev V."/>
            <person name="Shewmaker P.L."/>
            <person name="Whitney A.M."/>
            <person name="McLaughlin R.W."/>
        </authorList>
    </citation>
    <scope>NUCLEOTIDE SEQUENCE [LARGE SCALE GENOMIC DNA]</scope>
    <source>
        <strain evidence="4 5">LMG 23085</strain>
    </source>
</reference>
<protein>
    <recommendedName>
        <fullName evidence="3">WxL domain-containing protein</fullName>
    </recommendedName>
</protein>
<gene>
    <name evidence="4" type="ORF">ATZ33_01035</name>
</gene>
<dbReference type="InterPro" id="IPR027994">
    <property type="entry name" value="WxL_dom"/>
</dbReference>
<organism evidence="4 5">
    <name type="scientific">Enterococcus silesiacus</name>
    <dbReference type="NCBI Taxonomy" id="332949"/>
    <lineage>
        <taxon>Bacteria</taxon>
        <taxon>Bacillati</taxon>
        <taxon>Bacillota</taxon>
        <taxon>Bacilli</taxon>
        <taxon>Lactobacillales</taxon>
        <taxon>Enterococcaceae</taxon>
        <taxon>Enterococcus</taxon>
    </lineage>
</organism>
<accession>A0ABM5W4G3</accession>
<evidence type="ECO:0000256" key="2">
    <source>
        <dbReference type="SAM" id="SignalP"/>
    </source>
</evidence>
<name>A0ABM5W4G3_9ENTE</name>
<evidence type="ECO:0000313" key="5">
    <source>
        <dbReference type="Proteomes" id="UP000065511"/>
    </source>
</evidence>
<proteinExistence type="predicted"/>
<evidence type="ECO:0000259" key="3">
    <source>
        <dbReference type="Pfam" id="PF13731"/>
    </source>
</evidence>
<feature type="signal peptide" evidence="2">
    <location>
        <begin position="1"/>
        <end position="28"/>
    </location>
</feature>
<keyword evidence="2" id="KW-0732">Signal</keyword>
<feature type="region of interest" description="Disordered" evidence="1">
    <location>
        <begin position="38"/>
        <end position="74"/>
    </location>
</feature>